<dbReference type="EMBL" id="CH476628">
    <property type="protein sequence ID" value="EDO04288.1"/>
    <property type="molecule type" value="Genomic_DNA"/>
</dbReference>
<organism evidence="1 2">
    <name type="scientific">Sclerotinia sclerotiorum (strain ATCC 18683 / 1980 / Ss-1)</name>
    <name type="common">White mold</name>
    <name type="synonym">Whetzelinia sclerotiorum</name>
    <dbReference type="NCBI Taxonomy" id="665079"/>
    <lineage>
        <taxon>Eukaryota</taxon>
        <taxon>Fungi</taxon>
        <taxon>Dikarya</taxon>
        <taxon>Ascomycota</taxon>
        <taxon>Pezizomycotina</taxon>
        <taxon>Leotiomycetes</taxon>
        <taxon>Helotiales</taxon>
        <taxon>Sclerotiniaceae</taxon>
        <taxon>Sclerotinia</taxon>
    </lineage>
</organism>
<dbReference type="RefSeq" id="XP_001592530.1">
    <property type="nucleotide sequence ID" value="XM_001592480.1"/>
</dbReference>
<proteinExistence type="predicted"/>
<evidence type="ECO:0000313" key="2">
    <source>
        <dbReference type="Proteomes" id="UP000001312"/>
    </source>
</evidence>
<dbReference type="KEGG" id="ssl:SS1G_06771"/>
<dbReference type="GeneID" id="5488395"/>
<name>A7EN72_SCLS1</name>
<protein>
    <submittedName>
        <fullName evidence="1">Uncharacterized protein</fullName>
    </submittedName>
</protein>
<dbReference type="Proteomes" id="UP000001312">
    <property type="component" value="Unassembled WGS sequence"/>
</dbReference>
<keyword evidence="2" id="KW-1185">Reference proteome</keyword>
<accession>A7EN72</accession>
<sequence length="36" mass="3753">MGSTPQTLISFSAKILSIVVVTDSGTAQDLVFANQI</sequence>
<dbReference type="InParanoid" id="A7EN72"/>
<reference evidence="2" key="1">
    <citation type="journal article" date="2011" name="PLoS Genet.">
        <title>Genomic analysis of the necrotrophic fungal pathogens Sclerotinia sclerotiorum and Botrytis cinerea.</title>
        <authorList>
            <person name="Amselem J."/>
            <person name="Cuomo C.A."/>
            <person name="van Kan J.A."/>
            <person name="Viaud M."/>
            <person name="Benito E.P."/>
            <person name="Couloux A."/>
            <person name="Coutinho P.M."/>
            <person name="de Vries R.P."/>
            <person name="Dyer P.S."/>
            <person name="Fillinger S."/>
            <person name="Fournier E."/>
            <person name="Gout L."/>
            <person name="Hahn M."/>
            <person name="Kohn L."/>
            <person name="Lapalu N."/>
            <person name="Plummer K.M."/>
            <person name="Pradier J.M."/>
            <person name="Quevillon E."/>
            <person name="Sharon A."/>
            <person name="Simon A."/>
            <person name="ten Have A."/>
            <person name="Tudzynski B."/>
            <person name="Tudzynski P."/>
            <person name="Wincker P."/>
            <person name="Andrew M."/>
            <person name="Anthouard V."/>
            <person name="Beever R.E."/>
            <person name="Beffa R."/>
            <person name="Benoit I."/>
            <person name="Bouzid O."/>
            <person name="Brault B."/>
            <person name="Chen Z."/>
            <person name="Choquer M."/>
            <person name="Collemare J."/>
            <person name="Cotton P."/>
            <person name="Danchin E.G."/>
            <person name="Da Silva C."/>
            <person name="Gautier A."/>
            <person name="Giraud C."/>
            <person name="Giraud T."/>
            <person name="Gonzalez C."/>
            <person name="Grossetete S."/>
            <person name="Guldener U."/>
            <person name="Henrissat B."/>
            <person name="Howlett B.J."/>
            <person name="Kodira C."/>
            <person name="Kretschmer M."/>
            <person name="Lappartient A."/>
            <person name="Leroch M."/>
            <person name="Levis C."/>
            <person name="Mauceli E."/>
            <person name="Neuveglise C."/>
            <person name="Oeser B."/>
            <person name="Pearson M."/>
            <person name="Poulain J."/>
            <person name="Poussereau N."/>
            <person name="Quesneville H."/>
            <person name="Rascle C."/>
            <person name="Schumacher J."/>
            <person name="Segurens B."/>
            <person name="Sexton A."/>
            <person name="Silva E."/>
            <person name="Sirven C."/>
            <person name="Soanes D.M."/>
            <person name="Talbot N.J."/>
            <person name="Templeton M."/>
            <person name="Yandava C."/>
            <person name="Yarden O."/>
            <person name="Zeng Q."/>
            <person name="Rollins J.A."/>
            <person name="Lebrun M.H."/>
            <person name="Dickman M."/>
        </authorList>
    </citation>
    <scope>NUCLEOTIDE SEQUENCE [LARGE SCALE GENOMIC DNA]</scope>
    <source>
        <strain evidence="2">ATCC 18683 / 1980 / Ss-1</strain>
    </source>
</reference>
<dbReference type="AlphaFoldDB" id="A7EN72"/>
<gene>
    <name evidence="1" type="ORF">SS1G_06771</name>
</gene>
<evidence type="ECO:0000313" key="1">
    <source>
        <dbReference type="EMBL" id="EDO04288.1"/>
    </source>
</evidence>